<dbReference type="AlphaFoldDB" id="A0A6N2RCH7"/>
<dbReference type="OrthoDB" id="197795at2"/>
<accession>A0A6N2RCH7</accession>
<dbReference type="EMBL" id="CACRSS010000001">
    <property type="protein sequence ID" value="VYS77811.1"/>
    <property type="molecule type" value="Genomic_DNA"/>
</dbReference>
<evidence type="ECO:0000313" key="1">
    <source>
        <dbReference type="EMBL" id="VYS77811.1"/>
    </source>
</evidence>
<proteinExistence type="predicted"/>
<protein>
    <submittedName>
        <fullName evidence="1">Uncharacterized protein</fullName>
    </submittedName>
</protein>
<sequence>MTDTALIGSSCALGAFWSSKRYFDYLIDETNLSLLRGKEFGQAVIICPSLREGRRAIRQNMAPFLAQVKTLIDLLHEVKAERVTYVTCIDTQPETGNEHSPLLREPEDEWLAALVEMKAFINLRFGRVLNVYLPEVTGTGADMSVADLLAAAPEGTEELEAALLERHQLYPMNRLVRDVEKAWECGIFSVNLVPEPVTTFELVEQCFPSLSNRLPVAKETDPYGSARTSVYSTQYHDPDTGYIMDKQNVLEGLSPVKQA</sequence>
<organism evidence="1">
    <name type="scientific">Akkermansia muciniphila</name>
    <dbReference type="NCBI Taxonomy" id="239935"/>
    <lineage>
        <taxon>Bacteria</taxon>
        <taxon>Pseudomonadati</taxon>
        <taxon>Verrucomicrobiota</taxon>
        <taxon>Verrucomicrobiia</taxon>
        <taxon>Verrucomicrobiales</taxon>
        <taxon>Akkermansiaceae</taxon>
        <taxon>Akkermansia</taxon>
    </lineage>
</organism>
<dbReference type="RefSeq" id="WP_022397583.1">
    <property type="nucleotide sequence ID" value="NZ_CACRSS010000001.1"/>
</dbReference>
<reference evidence="1" key="1">
    <citation type="submission" date="2019-11" db="EMBL/GenBank/DDBJ databases">
        <authorList>
            <person name="Feng L."/>
        </authorList>
    </citation>
    <scope>NUCLEOTIDE SEQUENCE</scope>
    <source>
        <strain evidence="1">AMuciniphilaLFYP55</strain>
    </source>
</reference>
<name>A0A6N2RCH7_9BACT</name>
<gene>
    <name evidence="1" type="ORF">AMLFYP55_00316</name>
</gene>